<evidence type="ECO:0008006" key="12">
    <source>
        <dbReference type="Google" id="ProtNLM"/>
    </source>
</evidence>
<accession>A0ABP0EY08</accession>
<feature type="domain" description="RBP-J/Cbf11/Cbf12 DNA binding" evidence="8">
    <location>
        <begin position="281"/>
        <end position="425"/>
    </location>
</feature>
<reference evidence="10 11" key="1">
    <citation type="submission" date="2024-02" db="EMBL/GenBank/DDBJ databases">
        <authorList>
            <person name="Daric V."/>
            <person name="Darras S."/>
        </authorList>
    </citation>
    <scope>NUCLEOTIDE SEQUENCE [LARGE SCALE GENOMIC DNA]</scope>
</reference>
<organism evidence="10 11">
    <name type="scientific">Clavelina lepadiformis</name>
    <name type="common">Light-bulb sea squirt</name>
    <name type="synonym">Ascidia lepadiformis</name>
    <dbReference type="NCBI Taxonomy" id="159417"/>
    <lineage>
        <taxon>Eukaryota</taxon>
        <taxon>Metazoa</taxon>
        <taxon>Chordata</taxon>
        <taxon>Tunicata</taxon>
        <taxon>Ascidiacea</taxon>
        <taxon>Aplousobranchia</taxon>
        <taxon>Clavelinidae</taxon>
        <taxon>Clavelina</taxon>
    </lineage>
</organism>
<dbReference type="InterPro" id="IPR013783">
    <property type="entry name" value="Ig-like_fold"/>
</dbReference>
<dbReference type="Gene3D" id="2.80.10.50">
    <property type="match status" value="1"/>
</dbReference>
<keyword evidence="11" id="KW-1185">Reference proteome</keyword>
<evidence type="ECO:0000256" key="4">
    <source>
        <dbReference type="ARBA" id="ARBA00023125"/>
    </source>
</evidence>
<comment type="subcellular location">
    <subcellularLocation>
        <location evidence="1">Nucleus</location>
    </subcellularLocation>
</comment>
<comment type="similarity">
    <text evidence="2">Belongs to the Su(H) family.</text>
</comment>
<comment type="caution">
    <text evidence="10">The sequence shown here is derived from an EMBL/GenBank/DDBJ whole genome shotgun (WGS) entry which is preliminary data.</text>
</comment>
<evidence type="ECO:0000256" key="5">
    <source>
        <dbReference type="ARBA" id="ARBA00023163"/>
    </source>
</evidence>
<dbReference type="InterPro" id="IPR008967">
    <property type="entry name" value="p53-like_TF_DNA-bd_sf"/>
</dbReference>
<dbReference type="SUPFAM" id="SSF49417">
    <property type="entry name" value="p53-like transcription factors"/>
    <property type="match status" value="1"/>
</dbReference>
<name>A0ABP0EY08_CLALP</name>
<dbReference type="Pfam" id="PF09271">
    <property type="entry name" value="LAG1-DNAbind"/>
    <property type="match status" value="1"/>
</dbReference>
<dbReference type="Proteomes" id="UP001642483">
    <property type="component" value="Unassembled WGS sequence"/>
</dbReference>
<feature type="compositionally biased region" description="Low complexity" evidence="7">
    <location>
        <begin position="323"/>
        <end position="337"/>
    </location>
</feature>
<keyword evidence="4" id="KW-0238">DNA-binding</keyword>
<evidence type="ECO:0000256" key="3">
    <source>
        <dbReference type="ARBA" id="ARBA00023015"/>
    </source>
</evidence>
<evidence type="ECO:0000256" key="2">
    <source>
        <dbReference type="ARBA" id="ARBA00009704"/>
    </source>
</evidence>
<dbReference type="Pfam" id="PF20144">
    <property type="entry name" value="TIG_SUH"/>
    <property type="match status" value="1"/>
</dbReference>
<dbReference type="InterPro" id="IPR014756">
    <property type="entry name" value="Ig_E-set"/>
</dbReference>
<feature type="region of interest" description="Disordered" evidence="7">
    <location>
        <begin position="315"/>
        <end position="337"/>
    </location>
</feature>
<feature type="region of interest" description="Disordered" evidence="7">
    <location>
        <begin position="182"/>
        <end position="214"/>
    </location>
</feature>
<keyword evidence="3" id="KW-0805">Transcription regulation</keyword>
<dbReference type="SMART" id="SM01267">
    <property type="entry name" value="LAG1_DNAbind"/>
    <property type="match status" value="1"/>
</dbReference>
<feature type="region of interest" description="Disordered" evidence="7">
    <location>
        <begin position="1"/>
        <end position="23"/>
    </location>
</feature>
<dbReference type="InterPro" id="IPR040159">
    <property type="entry name" value="CLS_fam"/>
</dbReference>
<evidence type="ECO:0000256" key="1">
    <source>
        <dbReference type="ARBA" id="ARBA00004123"/>
    </source>
</evidence>
<dbReference type="Pfam" id="PF09270">
    <property type="entry name" value="BTD"/>
    <property type="match status" value="1"/>
</dbReference>
<dbReference type="InterPro" id="IPR038007">
    <property type="entry name" value="RBP-Jkappa_IPT"/>
</dbReference>
<sequence length="722" mass="80360">MLTDTETKENTMEKNQRQEVTLRSTASHVELSDDLLDVLALATKDAGICDAKLSSTSQHSTSELTDAYVLMPYVDSNQDWDVINSLQLGDVNLRGIHNDSSYDTSQSHEVTINHCQNQKTEQPVATALEQDSNIDTATTIDNVESIYDVIDTNDVIAVGSVLQKQAAEHVDAEVIVIDDRDDGDEGVKVSRKRKISPENSPPPKRHLDNDVIPTTPIRETTPVVLMTPRSEPDDGRAASVGSSVCSSLTNEMASARENRLPNTQLMRDIVRRYLRKRDYMKVVILNAKVAQKSYGSEKRFFCPPPCVHLLGSGWKTKQRRKATSSPQSPLPSPSVTSTLGASEVCLFMGVGGGDNELQQVHLDPPHKNYAAAKTLHTPDSDKRKNFEIHVKMFYGDGTEIGLFPSQRIKVISKPSKKKQSVKNTDLCIASGSTVALFNRLRSQTVSTRYLYVTKDGYKASATQWGAFAIHLLDDKQPESEAFEVEDGYIHYGTTVKLVCSVTGYALPQTIIRKVEKQMAAINSDEPVSQLHKCALYLKGTDRQYLCLSQEKIIVYKATPSPKDPNMDVLNDGACWTIISTEKSEYCWSDSAFNLVNNLSVTPVPVVKNLEINGGGELAMVELTGENFAPNLTVWFDQVAAETWFRCNECLVCEVPDISKVQPGWKYVKKTIRVPLLLVREDGVIYPCGVNFYYTPEPGPRTPKYPTVKEVLKQGQFRQWHIC</sequence>
<dbReference type="SUPFAM" id="SSF81296">
    <property type="entry name" value="E set domains"/>
    <property type="match status" value="1"/>
</dbReference>
<dbReference type="Gene3D" id="2.60.40.1450">
    <property type="entry name" value="LAG1, DNA binding domain"/>
    <property type="match status" value="1"/>
</dbReference>
<dbReference type="PANTHER" id="PTHR10665">
    <property type="entry name" value="RECOMBINING BINDING PROTEIN SUPPRESSOR OF HAIRLESS"/>
    <property type="match status" value="1"/>
</dbReference>
<evidence type="ECO:0000256" key="7">
    <source>
        <dbReference type="SAM" id="MobiDB-lite"/>
    </source>
</evidence>
<evidence type="ECO:0000313" key="11">
    <source>
        <dbReference type="Proteomes" id="UP001642483"/>
    </source>
</evidence>
<evidence type="ECO:0000256" key="6">
    <source>
        <dbReference type="ARBA" id="ARBA00023242"/>
    </source>
</evidence>
<keyword evidence="5" id="KW-0804">Transcription</keyword>
<dbReference type="InterPro" id="IPR036358">
    <property type="entry name" value="BTD_sf"/>
</dbReference>
<dbReference type="InterPro" id="IPR015350">
    <property type="entry name" value="Beta-trefoil_DNA-bd_dom"/>
</dbReference>
<dbReference type="InterPro" id="IPR015351">
    <property type="entry name" value="RBP-J/Cbf11/Cbf12_DNA-bd"/>
</dbReference>
<gene>
    <name evidence="10" type="ORF">CVLEPA_LOCUS540</name>
</gene>
<dbReference type="Gene3D" id="2.60.40.10">
    <property type="entry name" value="Immunoglobulins"/>
    <property type="match status" value="1"/>
</dbReference>
<dbReference type="EMBL" id="CAWYQH010000001">
    <property type="protein sequence ID" value="CAK8671481.1"/>
    <property type="molecule type" value="Genomic_DNA"/>
</dbReference>
<protein>
    <recommendedName>
        <fullName evidence="12">Recombining binding protein suppressor of hairless</fullName>
    </recommendedName>
</protein>
<feature type="domain" description="Beta-trefoil DNA-binding" evidence="9">
    <location>
        <begin position="426"/>
        <end position="575"/>
    </location>
</feature>
<proteinExistence type="inferred from homology"/>
<evidence type="ECO:0000259" key="8">
    <source>
        <dbReference type="SMART" id="SM01267"/>
    </source>
</evidence>
<feature type="compositionally biased region" description="Basic and acidic residues" evidence="7">
    <location>
        <begin position="1"/>
        <end position="17"/>
    </location>
</feature>
<dbReference type="SUPFAM" id="SSF110217">
    <property type="entry name" value="DNA-binding protein LAG-1 (CSL)"/>
    <property type="match status" value="1"/>
</dbReference>
<dbReference type="SMART" id="SM01268">
    <property type="entry name" value="BTD"/>
    <property type="match status" value="1"/>
</dbReference>
<dbReference type="InterPro" id="IPR037095">
    <property type="entry name" value="RBP-J/Cbf11_DNA-bd_sf"/>
</dbReference>
<keyword evidence="6" id="KW-0539">Nucleus</keyword>
<evidence type="ECO:0000313" key="10">
    <source>
        <dbReference type="EMBL" id="CAK8671481.1"/>
    </source>
</evidence>
<evidence type="ECO:0000259" key="9">
    <source>
        <dbReference type="SMART" id="SM01268"/>
    </source>
</evidence>